<dbReference type="InterPro" id="IPR027417">
    <property type="entry name" value="P-loop_NTPase"/>
</dbReference>
<feature type="domain" description="AAA+ ATPase" evidence="2">
    <location>
        <begin position="213"/>
        <end position="396"/>
    </location>
</feature>
<dbReference type="InterPro" id="IPR045006">
    <property type="entry name" value="CHLI-like"/>
</dbReference>
<sequence>MLSKLYSAAIFGVEAFMVEIEVDIHPGLPSFNIVGLPDTAVQESRERVRAAIKNSEFEFPMQRITVNLAPADIKKEGPIFELSIALAILVASKQVKPDLLNEYLIMGELSLDGSIKPVSGVLPIALMAKIMSKKKLLVPKANAKEAGIIKELKVFPVNSLCEVIEFLNKKISIVPVSIDLEDIFKYSKNSQIDFADIKGQEHAKRAFEVAAAGSHNVIMIGPPGSGKTMLARRLPTILPFLTLEESIEITKLYSIANLLPPDIPLVTERPFRAPHHTISNVGLIGGGRTPKPGEISLAHNGVLFLDELPEFSRSALESLRQPLEDGIVTISRSLSSVSYTSSIMLIASLNPCPCGFYGDPVKVCTCSSSQIVKYRSKISGPLLDRIDIHIEVPRINCQEVMEKDSVENSFTIRERVERARKIQRERYCEDGIFCNAQMTKKQIKEYCNIDDNAKNLLYKAIEKLNLSARAYDRILKVARTIADLEQSEKIEISHLSEAIQYRSLDRKLWLY</sequence>
<dbReference type="InterPro" id="IPR025158">
    <property type="entry name" value="Mg_chelat-rel_C"/>
</dbReference>
<name>X1AUW3_9ZZZZ</name>
<dbReference type="Pfam" id="PF01078">
    <property type="entry name" value="Mg_chelatase"/>
    <property type="match status" value="1"/>
</dbReference>
<dbReference type="Pfam" id="PF13541">
    <property type="entry name" value="ChlI"/>
    <property type="match status" value="1"/>
</dbReference>
<dbReference type="EMBL" id="BART01000079">
    <property type="protein sequence ID" value="GAG63636.1"/>
    <property type="molecule type" value="Genomic_DNA"/>
</dbReference>
<comment type="caution">
    <text evidence="3">The sequence shown here is derived from an EMBL/GenBank/DDBJ whole genome shotgun (WGS) entry which is preliminary data.</text>
</comment>
<dbReference type="SUPFAM" id="SSF54211">
    <property type="entry name" value="Ribosomal protein S5 domain 2-like"/>
    <property type="match status" value="1"/>
</dbReference>
<dbReference type="AlphaFoldDB" id="X1AUW3"/>
<gene>
    <name evidence="3" type="ORF">S01H4_00552</name>
</gene>
<dbReference type="InterPro" id="IPR000523">
    <property type="entry name" value="Mg_chelatse_chII-like_cat_dom"/>
</dbReference>
<reference evidence="3" key="1">
    <citation type="journal article" date="2014" name="Front. Microbiol.">
        <title>High frequency of phylogenetically diverse reductive dehalogenase-homologous genes in deep subseafloor sedimentary metagenomes.</title>
        <authorList>
            <person name="Kawai M."/>
            <person name="Futagami T."/>
            <person name="Toyoda A."/>
            <person name="Takaki Y."/>
            <person name="Nishi S."/>
            <person name="Hori S."/>
            <person name="Arai W."/>
            <person name="Tsubouchi T."/>
            <person name="Morono Y."/>
            <person name="Uchiyama I."/>
            <person name="Ito T."/>
            <person name="Fujiyama A."/>
            <person name="Inagaki F."/>
            <person name="Takami H."/>
        </authorList>
    </citation>
    <scope>NUCLEOTIDE SEQUENCE</scope>
    <source>
        <strain evidence="3">Expedition CK06-06</strain>
    </source>
</reference>
<comment type="similarity">
    <text evidence="1">Belongs to the Mg-chelatase subunits D/I family. ComM subfamily.</text>
</comment>
<evidence type="ECO:0000256" key="1">
    <source>
        <dbReference type="ARBA" id="ARBA00006354"/>
    </source>
</evidence>
<evidence type="ECO:0000259" key="2">
    <source>
        <dbReference type="SMART" id="SM00382"/>
    </source>
</evidence>
<accession>X1AUW3</accession>
<dbReference type="InterPro" id="IPR020568">
    <property type="entry name" value="Ribosomal_Su5_D2-typ_SF"/>
</dbReference>
<dbReference type="InterPro" id="IPR003593">
    <property type="entry name" value="AAA+_ATPase"/>
</dbReference>
<dbReference type="NCBIfam" id="TIGR00368">
    <property type="entry name" value="YifB family Mg chelatase-like AAA ATPase"/>
    <property type="match status" value="1"/>
</dbReference>
<dbReference type="CDD" id="cd00009">
    <property type="entry name" value="AAA"/>
    <property type="match status" value="1"/>
</dbReference>
<dbReference type="SUPFAM" id="SSF52540">
    <property type="entry name" value="P-loop containing nucleoside triphosphate hydrolases"/>
    <property type="match status" value="1"/>
</dbReference>
<dbReference type="InterPro" id="IPR004482">
    <property type="entry name" value="Mg_chelat-rel"/>
</dbReference>
<evidence type="ECO:0000313" key="3">
    <source>
        <dbReference type="EMBL" id="GAG63636.1"/>
    </source>
</evidence>
<dbReference type="PANTHER" id="PTHR32039:SF7">
    <property type="entry name" value="COMPETENCE PROTEIN COMM"/>
    <property type="match status" value="1"/>
</dbReference>
<dbReference type="SMART" id="SM00382">
    <property type="entry name" value="AAA"/>
    <property type="match status" value="1"/>
</dbReference>
<dbReference type="Gene3D" id="3.40.50.300">
    <property type="entry name" value="P-loop containing nucleotide triphosphate hydrolases"/>
    <property type="match status" value="1"/>
</dbReference>
<dbReference type="Pfam" id="PF13335">
    <property type="entry name" value="Mg_chelatase_C"/>
    <property type="match status" value="1"/>
</dbReference>
<dbReference type="InterPro" id="IPR014721">
    <property type="entry name" value="Ribsml_uS5_D2-typ_fold_subgr"/>
</dbReference>
<dbReference type="Gene3D" id="3.30.230.10">
    <property type="match status" value="1"/>
</dbReference>
<dbReference type="GO" id="GO:0005524">
    <property type="term" value="F:ATP binding"/>
    <property type="evidence" value="ECO:0007669"/>
    <property type="project" value="InterPro"/>
</dbReference>
<dbReference type="PANTHER" id="PTHR32039">
    <property type="entry name" value="MAGNESIUM-CHELATASE SUBUNIT CHLI"/>
    <property type="match status" value="1"/>
</dbReference>
<organism evidence="3">
    <name type="scientific">marine sediment metagenome</name>
    <dbReference type="NCBI Taxonomy" id="412755"/>
    <lineage>
        <taxon>unclassified sequences</taxon>
        <taxon>metagenomes</taxon>
        <taxon>ecological metagenomes</taxon>
    </lineage>
</organism>
<proteinExistence type="inferred from homology"/>
<protein>
    <recommendedName>
        <fullName evidence="2">AAA+ ATPase domain-containing protein</fullName>
    </recommendedName>
</protein>